<accession>A0A974H9Z4</accession>
<feature type="non-terminal residue" evidence="1">
    <location>
        <position position="1"/>
    </location>
</feature>
<name>A0A974H9Z4_XENLA</name>
<dbReference type="EMBL" id="CM004479">
    <property type="protein sequence ID" value="OCT70309.1"/>
    <property type="molecule type" value="Genomic_DNA"/>
</dbReference>
<protein>
    <submittedName>
        <fullName evidence="1">Uncharacterized protein</fullName>
    </submittedName>
</protein>
<organism evidence="1 2">
    <name type="scientific">Xenopus laevis</name>
    <name type="common">African clawed frog</name>
    <dbReference type="NCBI Taxonomy" id="8355"/>
    <lineage>
        <taxon>Eukaryota</taxon>
        <taxon>Metazoa</taxon>
        <taxon>Chordata</taxon>
        <taxon>Craniata</taxon>
        <taxon>Vertebrata</taxon>
        <taxon>Euteleostomi</taxon>
        <taxon>Amphibia</taxon>
        <taxon>Batrachia</taxon>
        <taxon>Anura</taxon>
        <taxon>Pipoidea</taxon>
        <taxon>Pipidae</taxon>
        <taxon>Xenopodinae</taxon>
        <taxon>Xenopus</taxon>
        <taxon>Xenopus</taxon>
    </lineage>
</organism>
<gene>
    <name evidence="1" type="ORF">XELAEV_18037232mg</name>
</gene>
<sequence length="68" mass="7476">DCVLVISPPSVETDCDSVLLLLCPVWDLCDTMFPSPLVNTFSVVPSVAPLKKNPIFYYSIPCSFLLLV</sequence>
<evidence type="ECO:0000313" key="2">
    <source>
        <dbReference type="Proteomes" id="UP000694892"/>
    </source>
</evidence>
<dbReference type="AlphaFoldDB" id="A0A974H9Z4"/>
<evidence type="ECO:0000313" key="1">
    <source>
        <dbReference type="EMBL" id="OCT70309.1"/>
    </source>
</evidence>
<reference evidence="2" key="1">
    <citation type="journal article" date="2016" name="Nature">
        <title>Genome evolution in the allotetraploid frog Xenopus laevis.</title>
        <authorList>
            <person name="Session A.M."/>
            <person name="Uno Y."/>
            <person name="Kwon T."/>
            <person name="Chapman J.A."/>
            <person name="Toyoda A."/>
            <person name="Takahashi S."/>
            <person name="Fukui A."/>
            <person name="Hikosaka A."/>
            <person name="Suzuki A."/>
            <person name="Kondo M."/>
            <person name="van Heeringen S.J."/>
            <person name="Quigley I."/>
            <person name="Heinz S."/>
            <person name="Ogino H."/>
            <person name="Ochi H."/>
            <person name="Hellsten U."/>
            <person name="Lyons J.B."/>
            <person name="Simakov O."/>
            <person name="Putnam N."/>
            <person name="Stites J."/>
            <person name="Kuroki Y."/>
            <person name="Tanaka T."/>
            <person name="Michiue T."/>
            <person name="Watanabe M."/>
            <person name="Bogdanovic O."/>
            <person name="Lister R."/>
            <person name="Georgiou G."/>
            <person name="Paranjpe S.S."/>
            <person name="van Kruijsbergen I."/>
            <person name="Shu S."/>
            <person name="Carlson J."/>
            <person name="Kinoshita T."/>
            <person name="Ohta Y."/>
            <person name="Mawaribuchi S."/>
            <person name="Jenkins J."/>
            <person name="Grimwood J."/>
            <person name="Schmutz J."/>
            <person name="Mitros T."/>
            <person name="Mozaffari S.V."/>
            <person name="Suzuki Y."/>
            <person name="Haramoto Y."/>
            <person name="Yamamoto T.S."/>
            <person name="Takagi C."/>
            <person name="Heald R."/>
            <person name="Miller K."/>
            <person name="Haudenschild C."/>
            <person name="Kitzman J."/>
            <person name="Nakayama T."/>
            <person name="Izutsu Y."/>
            <person name="Robert J."/>
            <person name="Fortriede J."/>
            <person name="Burns K."/>
            <person name="Lotay V."/>
            <person name="Karimi K."/>
            <person name="Yasuoka Y."/>
            <person name="Dichmann D.S."/>
            <person name="Flajnik M.F."/>
            <person name="Houston D.W."/>
            <person name="Shendure J."/>
            <person name="DuPasquier L."/>
            <person name="Vize P.D."/>
            <person name="Zorn A.M."/>
            <person name="Ito M."/>
            <person name="Marcotte E.M."/>
            <person name="Wallingford J.B."/>
            <person name="Ito Y."/>
            <person name="Asashima M."/>
            <person name="Ueno N."/>
            <person name="Matsuda Y."/>
            <person name="Veenstra G.J."/>
            <person name="Fujiyama A."/>
            <person name="Harland R.M."/>
            <person name="Taira M."/>
            <person name="Rokhsar D.S."/>
        </authorList>
    </citation>
    <scope>NUCLEOTIDE SEQUENCE [LARGE SCALE GENOMIC DNA]</scope>
    <source>
        <strain evidence="2">J</strain>
    </source>
</reference>
<dbReference type="Proteomes" id="UP000694892">
    <property type="component" value="Chromosome 7S"/>
</dbReference>
<proteinExistence type="predicted"/>